<protein>
    <recommendedName>
        <fullName evidence="3">Retrovirus-related Pol polyprotein from transposon RE2</fullName>
    </recommendedName>
</protein>
<organism evidence="1 2">
    <name type="scientific">Lithospermum erythrorhizon</name>
    <name type="common">Purple gromwell</name>
    <name type="synonym">Lithospermum officinale var. erythrorhizon</name>
    <dbReference type="NCBI Taxonomy" id="34254"/>
    <lineage>
        <taxon>Eukaryota</taxon>
        <taxon>Viridiplantae</taxon>
        <taxon>Streptophyta</taxon>
        <taxon>Embryophyta</taxon>
        <taxon>Tracheophyta</taxon>
        <taxon>Spermatophyta</taxon>
        <taxon>Magnoliopsida</taxon>
        <taxon>eudicotyledons</taxon>
        <taxon>Gunneridae</taxon>
        <taxon>Pentapetalae</taxon>
        <taxon>asterids</taxon>
        <taxon>lamiids</taxon>
        <taxon>Boraginales</taxon>
        <taxon>Boraginaceae</taxon>
        <taxon>Boraginoideae</taxon>
        <taxon>Lithospermeae</taxon>
        <taxon>Lithospermum</taxon>
    </lineage>
</organism>
<name>A0AAV3QVE7_LITER</name>
<comment type="caution">
    <text evidence="1">The sequence shown here is derived from an EMBL/GenBank/DDBJ whole genome shotgun (WGS) entry which is preliminary data.</text>
</comment>
<dbReference type="PANTHER" id="PTHR11439:SF462">
    <property type="match status" value="1"/>
</dbReference>
<dbReference type="CDD" id="cd09272">
    <property type="entry name" value="RNase_HI_RT_Ty1"/>
    <property type="match status" value="1"/>
</dbReference>
<sequence length="132" mass="14986">MVMVRTFLAAAAARNWELHQMDVYTMSFFMVVFLGGSPISWKTKKQHIVSQFSLEAEYRLMAAVTSELKWLKALLLDLSVLHSRPMALFCDSQSVLHIAQNPLADIFTKALSKEKFLYLLRKLGTTFLPASS</sequence>
<dbReference type="Proteomes" id="UP001454036">
    <property type="component" value="Unassembled WGS sequence"/>
</dbReference>
<keyword evidence="2" id="KW-1185">Reference proteome</keyword>
<evidence type="ECO:0000313" key="1">
    <source>
        <dbReference type="EMBL" id="GAA0167023.1"/>
    </source>
</evidence>
<dbReference type="EMBL" id="BAABME010005937">
    <property type="protein sequence ID" value="GAA0167023.1"/>
    <property type="molecule type" value="Genomic_DNA"/>
</dbReference>
<dbReference type="AlphaFoldDB" id="A0AAV3QVE7"/>
<dbReference type="PANTHER" id="PTHR11439">
    <property type="entry name" value="GAG-POL-RELATED RETROTRANSPOSON"/>
    <property type="match status" value="1"/>
</dbReference>
<accession>A0AAV3QVE7</accession>
<evidence type="ECO:0008006" key="3">
    <source>
        <dbReference type="Google" id="ProtNLM"/>
    </source>
</evidence>
<reference evidence="1 2" key="1">
    <citation type="submission" date="2024-01" db="EMBL/GenBank/DDBJ databases">
        <title>The complete chloroplast genome sequence of Lithospermum erythrorhizon: insights into the phylogenetic relationship among Boraginaceae species and the maternal lineages of purple gromwells.</title>
        <authorList>
            <person name="Okada T."/>
            <person name="Watanabe K."/>
        </authorList>
    </citation>
    <scope>NUCLEOTIDE SEQUENCE [LARGE SCALE GENOMIC DNA]</scope>
</reference>
<evidence type="ECO:0000313" key="2">
    <source>
        <dbReference type="Proteomes" id="UP001454036"/>
    </source>
</evidence>
<proteinExistence type="predicted"/>
<gene>
    <name evidence="1" type="ORF">LIER_22049</name>
</gene>